<accession>A0A6J5VNC1</accession>
<evidence type="ECO:0000313" key="2">
    <source>
        <dbReference type="Proteomes" id="UP000507222"/>
    </source>
</evidence>
<dbReference type="EMBL" id="CAEKDK010000008">
    <property type="protein sequence ID" value="CAB4289157.1"/>
    <property type="molecule type" value="Genomic_DNA"/>
</dbReference>
<sequence>MSHIGSVVANNVHASQGAASLTLSNEQYQQLLAFMSSKASAAEAGKVHASETQINAAAGVPSYHSQEGIIDSGTTYHITALPLSKSVCNKS</sequence>
<organism evidence="1 2">
    <name type="scientific">Prunus armeniaca</name>
    <name type="common">Apricot</name>
    <name type="synonym">Armeniaca vulgaris</name>
    <dbReference type="NCBI Taxonomy" id="36596"/>
    <lineage>
        <taxon>Eukaryota</taxon>
        <taxon>Viridiplantae</taxon>
        <taxon>Streptophyta</taxon>
        <taxon>Embryophyta</taxon>
        <taxon>Tracheophyta</taxon>
        <taxon>Spermatophyta</taxon>
        <taxon>Magnoliopsida</taxon>
        <taxon>eudicotyledons</taxon>
        <taxon>Gunneridae</taxon>
        <taxon>Pentapetalae</taxon>
        <taxon>rosids</taxon>
        <taxon>fabids</taxon>
        <taxon>Rosales</taxon>
        <taxon>Rosaceae</taxon>
        <taxon>Amygdaloideae</taxon>
        <taxon>Amygdaleae</taxon>
        <taxon>Prunus</taxon>
    </lineage>
</organism>
<gene>
    <name evidence="1" type="ORF">CURHAP_LOCUS47565</name>
</gene>
<name>A0A6J5VNC1_PRUAR</name>
<dbReference type="Proteomes" id="UP000507222">
    <property type="component" value="Unassembled WGS sequence"/>
</dbReference>
<reference evidence="1 2" key="1">
    <citation type="submission" date="2020-05" db="EMBL/GenBank/DDBJ databases">
        <authorList>
            <person name="Campoy J."/>
            <person name="Schneeberger K."/>
            <person name="Spophaly S."/>
        </authorList>
    </citation>
    <scope>NUCLEOTIDE SEQUENCE [LARGE SCALE GENOMIC DNA]</scope>
    <source>
        <strain evidence="1">PruArmRojPasFocal</strain>
    </source>
</reference>
<evidence type="ECO:0000313" key="1">
    <source>
        <dbReference type="EMBL" id="CAB4289157.1"/>
    </source>
</evidence>
<dbReference type="AlphaFoldDB" id="A0A6J5VNC1"/>
<proteinExistence type="predicted"/>
<protein>
    <submittedName>
        <fullName evidence="1">Uncharacterized protein</fullName>
    </submittedName>
</protein>